<dbReference type="Proteomes" id="UP001500665">
    <property type="component" value="Unassembled WGS sequence"/>
</dbReference>
<sequence>MVRKDARGIGFDHVAETMPTRFDDPGRWLRQAAPTAPEPVGERTREAARLLLASPGSEVSAQALAVRCGLSVSGFQHLFRACDRDTRQRGNGMILKP</sequence>
<evidence type="ECO:0000313" key="3">
    <source>
        <dbReference type="Proteomes" id="UP001500665"/>
    </source>
</evidence>
<proteinExistence type="predicted"/>
<organism evidence="2 3">
    <name type="scientific">Actinocorallia libanotica</name>
    <dbReference type="NCBI Taxonomy" id="46162"/>
    <lineage>
        <taxon>Bacteria</taxon>
        <taxon>Bacillati</taxon>
        <taxon>Actinomycetota</taxon>
        <taxon>Actinomycetes</taxon>
        <taxon>Streptosporangiales</taxon>
        <taxon>Thermomonosporaceae</taxon>
        <taxon>Actinocorallia</taxon>
    </lineage>
</organism>
<gene>
    <name evidence="2" type="ORF">GCM10009550_33630</name>
</gene>
<evidence type="ECO:0008006" key="4">
    <source>
        <dbReference type="Google" id="ProtNLM"/>
    </source>
</evidence>
<feature type="region of interest" description="Disordered" evidence="1">
    <location>
        <begin position="22"/>
        <end position="43"/>
    </location>
</feature>
<protein>
    <recommendedName>
        <fullName evidence="4">HTH araC/xylS-type domain-containing protein</fullName>
    </recommendedName>
</protein>
<name>A0ABP4BNN2_9ACTN</name>
<reference evidence="3" key="1">
    <citation type="journal article" date="2019" name="Int. J. Syst. Evol. Microbiol.">
        <title>The Global Catalogue of Microorganisms (GCM) 10K type strain sequencing project: providing services to taxonomists for standard genome sequencing and annotation.</title>
        <authorList>
            <consortium name="The Broad Institute Genomics Platform"/>
            <consortium name="The Broad Institute Genome Sequencing Center for Infectious Disease"/>
            <person name="Wu L."/>
            <person name="Ma J."/>
        </authorList>
    </citation>
    <scope>NUCLEOTIDE SEQUENCE [LARGE SCALE GENOMIC DNA]</scope>
    <source>
        <strain evidence="3">JCM 10696</strain>
    </source>
</reference>
<evidence type="ECO:0000256" key="1">
    <source>
        <dbReference type="SAM" id="MobiDB-lite"/>
    </source>
</evidence>
<dbReference type="EMBL" id="BAAAHH010000012">
    <property type="protein sequence ID" value="GAA0952628.1"/>
    <property type="molecule type" value="Genomic_DNA"/>
</dbReference>
<keyword evidence="3" id="KW-1185">Reference proteome</keyword>
<evidence type="ECO:0000313" key="2">
    <source>
        <dbReference type="EMBL" id="GAA0952628.1"/>
    </source>
</evidence>
<comment type="caution">
    <text evidence="2">The sequence shown here is derived from an EMBL/GenBank/DDBJ whole genome shotgun (WGS) entry which is preliminary data.</text>
</comment>
<accession>A0ABP4BNN2</accession>